<evidence type="ECO:0000313" key="4">
    <source>
        <dbReference type="EMBL" id="KAK2596436.1"/>
    </source>
</evidence>
<dbReference type="PRINTS" id="PR00081">
    <property type="entry name" value="GDHRDH"/>
</dbReference>
<keyword evidence="3" id="KW-0732">Signal</keyword>
<comment type="caution">
    <text evidence="4">The sequence shown here is derived from an EMBL/GenBank/DDBJ whole genome shotgun (WGS) entry which is preliminary data.</text>
</comment>
<organism evidence="4 5">
    <name type="scientific">Phomopsis amygdali</name>
    <name type="common">Fusicoccum amygdali</name>
    <dbReference type="NCBI Taxonomy" id="1214568"/>
    <lineage>
        <taxon>Eukaryota</taxon>
        <taxon>Fungi</taxon>
        <taxon>Dikarya</taxon>
        <taxon>Ascomycota</taxon>
        <taxon>Pezizomycotina</taxon>
        <taxon>Sordariomycetes</taxon>
        <taxon>Sordariomycetidae</taxon>
        <taxon>Diaporthales</taxon>
        <taxon>Diaporthaceae</taxon>
        <taxon>Diaporthe</taxon>
    </lineage>
</organism>
<keyword evidence="2" id="KW-0560">Oxidoreductase</keyword>
<protein>
    <submittedName>
        <fullName evidence="4">Uncharacterized protein</fullName>
    </submittedName>
</protein>
<dbReference type="Gene3D" id="3.40.50.720">
    <property type="entry name" value="NAD(P)-binding Rossmann-like Domain"/>
    <property type="match status" value="1"/>
</dbReference>
<dbReference type="SUPFAM" id="SSF51735">
    <property type="entry name" value="NAD(P)-binding Rossmann-fold domains"/>
    <property type="match status" value="1"/>
</dbReference>
<feature type="chain" id="PRO_5042025375" evidence="3">
    <location>
        <begin position="21"/>
        <end position="419"/>
    </location>
</feature>
<proteinExistence type="inferred from homology"/>
<gene>
    <name evidence="4" type="ORF">N8I77_013326</name>
</gene>
<dbReference type="EMBL" id="JAUJFL010000011">
    <property type="protein sequence ID" value="KAK2596436.1"/>
    <property type="molecule type" value="Genomic_DNA"/>
</dbReference>
<evidence type="ECO:0000256" key="3">
    <source>
        <dbReference type="SAM" id="SignalP"/>
    </source>
</evidence>
<dbReference type="PANTHER" id="PTHR24320">
    <property type="entry name" value="RETINOL DEHYDROGENASE"/>
    <property type="match status" value="1"/>
</dbReference>
<dbReference type="PANTHER" id="PTHR24320:SF154">
    <property type="entry name" value="OXIDOREDUCTASE, SHORT-CHAIN DEHYDROGENASE_REDUCTASE FAMILY (AFU_ORTHOLOGUE AFUA_2G04560)"/>
    <property type="match status" value="1"/>
</dbReference>
<evidence type="ECO:0000256" key="2">
    <source>
        <dbReference type="ARBA" id="ARBA00023002"/>
    </source>
</evidence>
<dbReference type="GO" id="GO:0016491">
    <property type="term" value="F:oxidoreductase activity"/>
    <property type="evidence" value="ECO:0007669"/>
    <property type="project" value="UniProtKB-KW"/>
</dbReference>
<keyword evidence="5" id="KW-1185">Reference proteome</keyword>
<dbReference type="Pfam" id="PF00106">
    <property type="entry name" value="adh_short"/>
    <property type="match status" value="1"/>
</dbReference>
<dbReference type="InterPro" id="IPR036291">
    <property type="entry name" value="NAD(P)-bd_dom_sf"/>
</dbReference>
<accession>A0AAD9VWM0</accession>
<evidence type="ECO:0000256" key="1">
    <source>
        <dbReference type="ARBA" id="ARBA00006484"/>
    </source>
</evidence>
<dbReference type="AlphaFoldDB" id="A0AAD9VWM0"/>
<sequence>MYSQILSVVIPFLAISGAKADVVMTLYSDGNCANEIGTANVNSGSCMTWFSPGWSSAKITDDSGSPAGTLTFYTNNNCAAGQSSHGYSAANFDCLKDFGFVANAAVIRARMVKLDFDLERDVPKLTGKVLLITGGTNGLGTAAAKMLASRNPTKIYITGRNEAAAQKTIAQIKSTENGSSVILEWIRCDHANLVSVKEAADKILSQESRLDVLMANAGIMAQPPGLTADGFELHFGINHLAHALLIRKLLPLLQITAKLYGEARIIPVSSLALVLAPQGGIVFSDLKTTQEYWLMAKWQRYAQSKLANLLYGKELARRYPEILTLIADPGPSNTGLVTSLGLLDKLIVHLGNINRFLDDDQGHWNQVWAVGVPKEKAIPGEFYEPVGIPTKSYTSWCLDKELAAKLWDWTEEELRPWLV</sequence>
<comment type="similarity">
    <text evidence="1">Belongs to the short-chain dehydrogenases/reductases (SDR) family.</text>
</comment>
<evidence type="ECO:0000313" key="5">
    <source>
        <dbReference type="Proteomes" id="UP001265746"/>
    </source>
</evidence>
<dbReference type="Proteomes" id="UP001265746">
    <property type="component" value="Unassembled WGS sequence"/>
</dbReference>
<dbReference type="InterPro" id="IPR002347">
    <property type="entry name" value="SDR_fam"/>
</dbReference>
<feature type="signal peptide" evidence="3">
    <location>
        <begin position="1"/>
        <end position="20"/>
    </location>
</feature>
<name>A0AAD9VWM0_PHOAM</name>
<reference evidence="4" key="1">
    <citation type="submission" date="2023-06" db="EMBL/GenBank/DDBJ databases">
        <authorList>
            <person name="Noh H."/>
        </authorList>
    </citation>
    <scope>NUCLEOTIDE SEQUENCE</scope>
    <source>
        <strain evidence="4">DUCC20226</strain>
    </source>
</reference>